<organism evidence="6 7">
    <name type="scientific">Ciona savignyi</name>
    <name type="common">Pacific transparent sea squirt</name>
    <dbReference type="NCBI Taxonomy" id="51511"/>
    <lineage>
        <taxon>Eukaryota</taxon>
        <taxon>Metazoa</taxon>
        <taxon>Chordata</taxon>
        <taxon>Tunicata</taxon>
        <taxon>Ascidiacea</taxon>
        <taxon>Phlebobranchia</taxon>
        <taxon>Cionidae</taxon>
        <taxon>Ciona</taxon>
    </lineage>
</organism>
<dbReference type="HOGENOM" id="CLU_1791189_0_0_1"/>
<dbReference type="OMA" id="TIRVPPY"/>
<dbReference type="SUPFAM" id="SSF48726">
    <property type="entry name" value="Immunoglobulin"/>
    <property type="match status" value="2"/>
</dbReference>
<keyword evidence="7" id="KW-1185">Reference proteome</keyword>
<dbReference type="GO" id="GO:0050808">
    <property type="term" value="P:synapse organization"/>
    <property type="evidence" value="ECO:0007669"/>
    <property type="project" value="TreeGrafter"/>
</dbReference>
<dbReference type="Gene3D" id="2.60.40.10">
    <property type="entry name" value="Immunoglobulins"/>
    <property type="match status" value="2"/>
</dbReference>
<keyword evidence="4" id="KW-0393">Immunoglobulin domain</keyword>
<proteinExistence type="inferred from homology"/>
<sequence>MTSSSRDDGYRGIHLSNVTKEDAGKYTCCVISDASVMTSAYVTIRVPPYFYSHVQDVTCGYGDVAKLHCDVTALPEPRVSWFKQDKSAPLRETPGKFSILKQCERVTLTIYDVTIEDIGCYTCKIWNELGEAQSTGRLFYSPSPG</sequence>
<comment type="similarity">
    <text evidence="1">Belongs to the protein kinase superfamily. CAMK Ser/Thr protein kinase family.</text>
</comment>
<dbReference type="InterPro" id="IPR003598">
    <property type="entry name" value="Ig_sub2"/>
</dbReference>
<evidence type="ECO:0000256" key="1">
    <source>
        <dbReference type="ARBA" id="ARBA00006692"/>
    </source>
</evidence>
<dbReference type="InterPro" id="IPR050958">
    <property type="entry name" value="Cell_Adh-Cytoskel_Orgn"/>
</dbReference>
<keyword evidence="3" id="KW-1015">Disulfide bond</keyword>
<reference evidence="7" key="1">
    <citation type="submission" date="2003-08" db="EMBL/GenBank/DDBJ databases">
        <authorList>
            <person name="Birren B."/>
            <person name="Nusbaum C."/>
            <person name="Abebe A."/>
            <person name="Abouelleil A."/>
            <person name="Adekoya E."/>
            <person name="Ait-zahra M."/>
            <person name="Allen N."/>
            <person name="Allen T."/>
            <person name="An P."/>
            <person name="Anderson M."/>
            <person name="Anderson S."/>
            <person name="Arachchi H."/>
            <person name="Armbruster J."/>
            <person name="Bachantsang P."/>
            <person name="Baldwin J."/>
            <person name="Barry A."/>
            <person name="Bayul T."/>
            <person name="Blitshsteyn B."/>
            <person name="Bloom T."/>
            <person name="Blye J."/>
            <person name="Boguslavskiy L."/>
            <person name="Borowsky M."/>
            <person name="Boukhgalter B."/>
            <person name="Brunache A."/>
            <person name="Butler J."/>
            <person name="Calixte N."/>
            <person name="Calvo S."/>
            <person name="Camarata J."/>
            <person name="Campo K."/>
            <person name="Chang J."/>
            <person name="Cheshatsang Y."/>
            <person name="Citroen M."/>
            <person name="Collymore A."/>
            <person name="Considine T."/>
            <person name="Cook A."/>
            <person name="Cooke P."/>
            <person name="Corum B."/>
            <person name="Cuomo C."/>
            <person name="David R."/>
            <person name="Dawoe T."/>
            <person name="Degray S."/>
            <person name="Dodge S."/>
            <person name="Dooley K."/>
            <person name="Dorje P."/>
            <person name="Dorjee K."/>
            <person name="Dorris L."/>
            <person name="Duffey N."/>
            <person name="Dupes A."/>
            <person name="Elkins T."/>
            <person name="Engels R."/>
            <person name="Erickson J."/>
            <person name="Farina A."/>
            <person name="Faro S."/>
            <person name="Ferreira P."/>
            <person name="Fischer H."/>
            <person name="Fitzgerald M."/>
            <person name="Foley K."/>
            <person name="Gage D."/>
            <person name="Galagan J."/>
            <person name="Gearin G."/>
            <person name="Gnerre S."/>
            <person name="Gnirke A."/>
            <person name="Goyette A."/>
            <person name="Graham J."/>
            <person name="Grandbois E."/>
            <person name="Gyaltsen K."/>
            <person name="Hafez N."/>
            <person name="Hagopian D."/>
            <person name="Hagos B."/>
            <person name="Hall J."/>
            <person name="Hatcher B."/>
            <person name="Heller A."/>
            <person name="Higgins H."/>
            <person name="Honan T."/>
            <person name="Horn A."/>
            <person name="Houde N."/>
            <person name="Hughes L."/>
            <person name="Hulme W."/>
            <person name="Husby E."/>
            <person name="Iliev I."/>
            <person name="Jaffe D."/>
            <person name="Jones C."/>
            <person name="Kamal M."/>
            <person name="Kamat A."/>
            <person name="Kamvysselis M."/>
            <person name="Karlsson E."/>
            <person name="Kells C."/>
            <person name="Kieu A."/>
            <person name="Kisner P."/>
            <person name="Kodira C."/>
            <person name="Kulbokas E."/>
            <person name="Labutti K."/>
            <person name="Lama D."/>
            <person name="Landers T."/>
            <person name="Leger J."/>
            <person name="Levine S."/>
            <person name="Lewis D."/>
            <person name="Lewis T."/>
            <person name="Lindblad-toh K."/>
            <person name="Liu X."/>
            <person name="Lokyitsang T."/>
            <person name="Lokyitsang Y."/>
            <person name="Lucien O."/>
            <person name="Lui A."/>
            <person name="Ma L.J."/>
            <person name="Mabbitt R."/>
            <person name="Macdonald J."/>
            <person name="Maclean C."/>
            <person name="Major J."/>
            <person name="Manning J."/>
            <person name="Marabella R."/>
            <person name="Maru K."/>
            <person name="Matthews C."/>
            <person name="Mauceli E."/>
            <person name="Mccarthy M."/>
            <person name="Mcdonough S."/>
            <person name="Mcghee T."/>
            <person name="Meldrim J."/>
            <person name="Meneus L."/>
            <person name="Mesirov J."/>
            <person name="Mihalev A."/>
            <person name="Mihova T."/>
            <person name="Mikkelsen T."/>
            <person name="Mlenga V."/>
            <person name="Moru K."/>
            <person name="Mozes J."/>
            <person name="Mulrain L."/>
            <person name="Munson G."/>
            <person name="Naylor J."/>
            <person name="Newes C."/>
            <person name="Nguyen C."/>
            <person name="Nguyen N."/>
            <person name="Nguyen T."/>
            <person name="Nicol R."/>
            <person name="Nielsen C."/>
            <person name="Nizzari M."/>
            <person name="Norbu C."/>
            <person name="Norbu N."/>
            <person name="O'donnell P."/>
            <person name="Okoawo O."/>
            <person name="O'leary S."/>
            <person name="Omotosho B."/>
            <person name="O'neill K."/>
            <person name="Osman S."/>
            <person name="Parker S."/>
            <person name="Perrin D."/>
            <person name="Phunkhang P."/>
            <person name="Piqani B."/>
            <person name="Purcell S."/>
            <person name="Rachupka T."/>
            <person name="Ramasamy U."/>
            <person name="Rameau R."/>
            <person name="Ray V."/>
            <person name="Raymond C."/>
            <person name="Retta R."/>
            <person name="Richardson S."/>
            <person name="Rise C."/>
            <person name="Rodriguez J."/>
            <person name="Rogers J."/>
            <person name="Rogov P."/>
            <person name="Rutman M."/>
            <person name="Schupbach R."/>
            <person name="Seaman C."/>
            <person name="Settipalli S."/>
            <person name="Sharpe T."/>
            <person name="Sheridan J."/>
            <person name="Sherpa N."/>
            <person name="Shi J."/>
            <person name="Smirnov S."/>
            <person name="Smith C."/>
            <person name="Sougnez C."/>
            <person name="Spencer B."/>
            <person name="Stalker J."/>
            <person name="Stange-thomann N."/>
            <person name="Stavropoulos S."/>
            <person name="Stetson K."/>
            <person name="Stone C."/>
            <person name="Stone S."/>
            <person name="Stubbs M."/>
            <person name="Talamas J."/>
            <person name="Tchuinga P."/>
            <person name="Tenzing P."/>
            <person name="Tesfaye S."/>
            <person name="Theodore J."/>
            <person name="Thoulutsang Y."/>
            <person name="Topham K."/>
            <person name="Towey S."/>
            <person name="Tsamla T."/>
            <person name="Tsomo N."/>
            <person name="Vallee D."/>
            <person name="Vassiliev H."/>
            <person name="Venkataraman V."/>
            <person name="Vinson J."/>
            <person name="Vo A."/>
            <person name="Wade C."/>
            <person name="Wang S."/>
            <person name="Wangchuk T."/>
            <person name="Wangdi T."/>
            <person name="Whittaker C."/>
            <person name="Wilkinson J."/>
            <person name="Wu Y."/>
            <person name="Wyman D."/>
            <person name="Yadav S."/>
            <person name="Yang S."/>
            <person name="Yang X."/>
            <person name="Yeager S."/>
            <person name="Yee E."/>
            <person name="Young G."/>
            <person name="Zainoun J."/>
            <person name="Zembeck L."/>
            <person name="Zimmer A."/>
            <person name="Zody M."/>
            <person name="Lander E."/>
        </authorList>
    </citation>
    <scope>NUCLEOTIDE SEQUENCE [LARGE SCALE GENOMIC DNA]</scope>
</reference>
<dbReference type="GO" id="GO:0008046">
    <property type="term" value="F:axon guidance receptor activity"/>
    <property type="evidence" value="ECO:0007669"/>
    <property type="project" value="TreeGrafter"/>
</dbReference>
<dbReference type="SMART" id="SM00408">
    <property type="entry name" value="IGc2"/>
    <property type="match status" value="1"/>
</dbReference>
<evidence type="ECO:0000256" key="2">
    <source>
        <dbReference type="ARBA" id="ARBA00022729"/>
    </source>
</evidence>
<dbReference type="PANTHER" id="PTHR45080">
    <property type="entry name" value="CONTACTIN 5"/>
    <property type="match status" value="1"/>
</dbReference>
<evidence type="ECO:0000256" key="4">
    <source>
        <dbReference type="ARBA" id="ARBA00023319"/>
    </source>
</evidence>
<name>H2YJ34_CIOSA</name>
<dbReference type="GO" id="GO:0043025">
    <property type="term" value="C:neuronal cell body"/>
    <property type="evidence" value="ECO:0007669"/>
    <property type="project" value="TreeGrafter"/>
</dbReference>
<dbReference type="PROSITE" id="PS50835">
    <property type="entry name" value="IG_LIKE"/>
    <property type="match status" value="1"/>
</dbReference>
<feature type="domain" description="Ig-like" evidence="5">
    <location>
        <begin position="48"/>
        <end position="139"/>
    </location>
</feature>
<protein>
    <recommendedName>
        <fullName evidence="5">Ig-like domain-containing protein</fullName>
    </recommendedName>
</protein>
<evidence type="ECO:0000313" key="6">
    <source>
        <dbReference type="Ensembl" id="ENSCSAVP00000005333.1"/>
    </source>
</evidence>
<dbReference type="GO" id="GO:0005886">
    <property type="term" value="C:plasma membrane"/>
    <property type="evidence" value="ECO:0007669"/>
    <property type="project" value="TreeGrafter"/>
</dbReference>
<dbReference type="InterPro" id="IPR036179">
    <property type="entry name" value="Ig-like_dom_sf"/>
</dbReference>
<dbReference type="Proteomes" id="UP000007875">
    <property type="component" value="Unassembled WGS sequence"/>
</dbReference>
<dbReference type="PANTHER" id="PTHR45080:SF8">
    <property type="entry name" value="IG-LIKE DOMAIN-CONTAINING PROTEIN"/>
    <property type="match status" value="1"/>
</dbReference>
<dbReference type="SMART" id="SM00409">
    <property type="entry name" value="IG"/>
    <property type="match status" value="2"/>
</dbReference>
<dbReference type="AlphaFoldDB" id="H2YJ34"/>
<keyword evidence="2" id="KW-0732">Signal</keyword>
<reference evidence="6" key="2">
    <citation type="submission" date="2025-08" db="UniProtKB">
        <authorList>
            <consortium name="Ensembl"/>
        </authorList>
    </citation>
    <scope>IDENTIFICATION</scope>
</reference>
<dbReference type="InterPro" id="IPR003599">
    <property type="entry name" value="Ig_sub"/>
</dbReference>
<dbReference type="InterPro" id="IPR007110">
    <property type="entry name" value="Ig-like_dom"/>
</dbReference>
<accession>H2YJ34</accession>
<dbReference type="InterPro" id="IPR013783">
    <property type="entry name" value="Ig-like_fold"/>
</dbReference>
<dbReference type="GO" id="GO:0030424">
    <property type="term" value="C:axon"/>
    <property type="evidence" value="ECO:0007669"/>
    <property type="project" value="TreeGrafter"/>
</dbReference>
<dbReference type="InterPro" id="IPR013098">
    <property type="entry name" value="Ig_I-set"/>
</dbReference>
<reference evidence="6" key="3">
    <citation type="submission" date="2025-09" db="UniProtKB">
        <authorList>
            <consortium name="Ensembl"/>
        </authorList>
    </citation>
    <scope>IDENTIFICATION</scope>
</reference>
<evidence type="ECO:0000259" key="5">
    <source>
        <dbReference type="PROSITE" id="PS50835"/>
    </source>
</evidence>
<dbReference type="Pfam" id="PF07679">
    <property type="entry name" value="I-set"/>
    <property type="match status" value="1"/>
</dbReference>
<evidence type="ECO:0000313" key="7">
    <source>
        <dbReference type="Proteomes" id="UP000007875"/>
    </source>
</evidence>
<evidence type="ECO:0000256" key="3">
    <source>
        <dbReference type="ARBA" id="ARBA00023157"/>
    </source>
</evidence>
<dbReference type="FunFam" id="2.60.40.10:FF:000080">
    <property type="entry name" value="Myosin light chain kinase, smooth muscle"/>
    <property type="match status" value="1"/>
</dbReference>
<dbReference type="Ensembl" id="ENSCSAVT00000005404.1">
    <property type="protein sequence ID" value="ENSCSAVP00000005333.1"/>
    <property type="gene ID" value="ENSCSAVG00000003181.1"/>
</dbReference>
<dbReference type="GO" id="GO:0007156">
    <property type="term" value="P:homophilic cell adhesion via plasma membrane adhesion molecules"/>
    <property type="evidence" value="ECO:0007669"/>
    <property type="project" value="TreeGrafter"/>
</dbReference>